<keyword evidence="2 4" id="KW-0560">Oxidoreductase</keyword>
<dbReference type="InterPro" id="IPR036291">
    <property type="entry name" value="NAD(P)-bd_dom_sf"/>
</dbReference>
<dbReference type="PANTHER" id="PTHR43639">
    <property type="entry name" value="OXIDOREDUCTASE, SHORT-CHAIN DEHYDROGENASE/REDUCTASE FAMILY (AFU_ORTHOLOGUE AFUA_5G02870)"/>
    <property type="match status" value="1"/>
</dbReference>
<dbReference type="InterPro" id="IPR020904">
    <property type="entry name" value="Sc_DH/Rdtase_CS"/>
</dbReference>
<dbReference type="Gene3D" id="3.40.50.720">
    <property type="entry name" value="NAD(P)-binding Rossmann-like Domain"/>
    <property type="match status" value="1"/>
</dbReference>
<comment type="similarity">
    <text evidence="1">Belongs to the short-chain dehydrogenases/reductases (SDR) family.</text>
</comment>
<name>A0A841BR31_9ACTN</name>
<protein>
    <submittedName>
        <fullName evidence="4">3-oxoacyl-[acyl-carrier protein] reductase</fullName>
        <ecNumber evidence="4">1.1.1.100</ecNumber>
    </submittedName>
</protein>
<dbReference type="Proteomes" id="UP000587527">
    <property type="component" value="Unassembled WGS sequence"/>
</dbReference>
<evidence type="ECO:0000256" key="2">
    <source>
        <dbReference type="ARBA" id="ARBA00023002"/>
    </source>
</evidence>
<sequence length="250" mass="25265">MSQSPETRRVALVTGASRGIGRAIAERLAADGYAVAVHASTAERAEPVAAELADRHGVPTLALGGDIGDPATAKALARAVFDAYRRLDALVVNAGQHEAGMLGMTSDAVTQRLFDVNAVGAVHTLQHSVKLLRRGERPAVVLTASVMGRVGGAGQAVYAATKAAVIGLTLSAAKELGPAGIRVNAVAPGFIATDMLGSLDEAGQAETVAATPLRRLGDAGDVASAVAFLLSDQASFITGQVLGVDGGVVR</sequence>
<evidence type="ECO:0000259" key="3">
    <source>
        <dbReference type="SMART" id="SM00822"/>
    </source>
</evidence>
<proteinExistence type="inferred from homology"/>
<keyword evidence="5" id="KW-1185">Reference proteome</keyword>
<dbReference type="GO" id="GO:0004316">
    <property type="term" value="F:3-oxoacyl-[acyl-carrier-protein] reductase (NADPH) activity"/>
    <property type="evidence" value="ECO:0007669"/>
    <property type="project" value="UniProtKB-EC"/>
</dbReference>
<dbReference type="SMART" id="SM00822">
    <property type="entry name" value="PKS_KR"/>
    <property type="match status" value="1"/>
</dbReference>
<evidence type="ECO:0000256" key="1">
    <source>
        <dbReference type="ARBA" id="ARBA00006484"/>
    </source>
</evidence>
<reference evidence="4 5" key="1">
    <citation type="submission" date="2020-08" db="EMBL/GenBank/DDBJ databases">
        <title>Sequencing the genomes of 1000 actinobacteria strains.</title>
        <authorList>
            <person name="Klenk H.-P."/>
        </authorList>
    </citation>
    <scope>NUCLEOTIDE SEQUENCE [LARGE SCALE GENOMIC DNA]</scope>
    <source>
        <strain evidence="4 5">DSM 45362</strain>
    </source>
</reference>
<accession>A0A841BR31</accession>
<gene>
    <name evidence="4" type="ORF">F4553_003227</name>
</gene>
<dbReference type="InterPro" id="IPR057326">
    <property type="entry name" value="KR_dom"/>
</dbReference>
<dbReference type="Pfam" id="PF13561">
    <property type="entry name" value="adh_short_C2"/>
    <property type="match status" value="1"/>
</dbReference>
<dbReference type="PANTHER" id="PTHR43639:SF1">
    <property type="entry name" value="SHORT-CHAIN DEHYDROGENASE_REDUCTASE FAMILY PROTEIN"/>
    <property type="match status" value="1"/>
</dbReference>
<dbReference type="FunFam" id="3.40.50.720:FF:000084">
    <property type="entry name" value="Short-chain dehydrogenase reductase"/>
    <property type="match status" value="1"/>
</dbReference>
<dbReference type="PRINTS" id="PR00081">
    <property type="entry name" value="GDHRDH"/>
</dbReference>
<comment type="caution">
    <text evidence="4">The sequence shown here is derived from an EMBL/GenBank/DDBJ whole genome shotgun (WGS) entry which is preliminary data.</text>
</comment>
<organism evidence="4 5">
    <name type="scientific">Allocatelliglobosispora scoriae</name>
    <dbReference type="NCBI Taxonomy" id="643052"/>
    <lineage>
        <taxon>Bacteria</taxon>
        <taxon>Bacillati</taxon>
        <taxon>Actinomycetota</taxon>
        <taxon>Actinomycetes</taxon>
        <taxon>Micromonosporales</taxon>
        <taxon>Micromonosporaceae</taxon>
        <taxon>Allocatelliglobosispora</taxon>
    </lineage>
</organism>
<evidence type="ECO:0000313" key="4">
    <source>
        <dbReference type="EMBL" id="MBB5869848.1"/>
    </source>
</evidence>
<dbReference type="SUPFAM" id="SSF51735">
    <property type="entry name" value="NAD(P)-binding Rossmann-fold domains"/>
    <property type="match status" value="1"/>
</dbReference>
<dbReference type="EMBL" id="JACHMN010000002">
    <property type="protein sequence ID" value="MBB5869848.1"/>
    <property type="molecule type" value="Genomic_DNA"/>
</dbReference>
<dbReference type="PRINTS" id="PR00080">
    <property type="entry name" value="SDRFAMILY"/>
</dbReference>
<dbReference type="RefSeq" id="WP_184836792.1">
    <property type="nucleotide sequence ID" value="NZ_JACHMN010000002.1"/>
</dbReference>
<dbReference type="EC" id="1.1.1.100" evidence="4"/>
<dbReference type="PROSITE" id="PS00061">
    <property type="entry name" value="ADH_SHORT"/>
    <property type="match status" value="1"/>
</dbReference>
<dbReference type="AlphaFoldDB" id="A0A841BR31"/>
<dbReference type="InterPro" id="IPR002347">
    <property type="entry name" value="SDR_fam"/>
</dbReference>
<evidence type="ECO:0000313" key="5">
    <source>
        <dbReference type="Proteomes" id="UP000587527"/>
    </source>
</evidence>
<feature type="domain" description="Ketoreductase" evidence="3">
    <location>
        <begin position="9"/>
        <end position="189"/>
    </location>
</feature>